<dbReference type="PANTHER" id="PTHR43194">
    <property type="entry name" value="HYDROLASE ALPHA/BETA FOLD FAMILY"/>
    <property type="match status" value="1"/>
</dbReference>
<dbReference type="InterPro" id="IPR050228">
    <property type="entry name" value="Carboxylesterase_BioH"/>
</dbReference>
<dbReference type="PANTHER" id="PTHR43194:SF5">
    <property type="entry name" value="PIMELOYL-[ACYL-CARRIER PROTEIN] METHYL ESTER ESTERASE"/>
    <property type="match status" value="1"/>
</dbReference>
<organism evidence="2 3">
    <name type="scientific">Marinobacterium mangrovicola</name>
    <dbReference type="NCBI Taxonomy" id="1476959"/>
    <lineage>
        <taxon>Bacteria</taxon>
        <taxon>Pseudomonadati</taxon>
        <taxon>Pseudomonadota</taxon>
        <taxon>Gammaproteobacteria</taxon>
        <taxon>Oceanospirillales</taxon>
        <taxon>Oceanospirillaceae</taxon>
        <taxon>Marinobacterium</taxon>
    </lineage>
</organism>
<accession>A0A4R1GF72</accession>
<evidence type="ECO:0000313" key="2">
    <source>
        <dbReference type="EMBL" id="TCK07007.1"/>
    </source>
</evidence>
<dbReference type="InterPro" id="IPR000073">
    <property type="entry name" value="AB_hydrolase_1"/>
</dbReference>
<dbReference type="EMBL" id="SMFU01000008">
    <property type="protein sequence ID" value="TCK07007.1"/>
    <property type="molecule type" value="Genomic_DNA"/>
</dbReference>
<evidence type="ECO:0000313" key="3">
    <source>
        <dbReference type="Proteomes" id="UP000294546"/>
    </source>
</evidence>
<dbReference type="InterPro" id="IPR029058">
    <property type="entry name" value="AB_hydrolase_fold"/>
</dbReference>
<dbReference type="AlphaFoldDB" id="A0A4R1GF72"/>
<reference evidence="2 3" key="1">
    <citation type="submission" date="2019-03" db="EMBL/GenBank/DDBJ databases">
        <title>Genomic Encyclopedia of Archaeal and Bacterial Type Strains, Phase II (KMG-II): from individual species to whole genera.</title>
        <authorList>
            <person name="Goeker M."/>
        </authorList>
    </citation>
    <scope>NUCLEOTIDE SEQUENCE [LARGE SCALE GENOMIC DNA]</scope>
    <source>
        <strain evidence="2 3">DSM 27697</strain>
    </source>
</reference>
<dbReference type="Pfam" id="PF12697">
    <property type="entry name" value="Abhydrolase_6"/>
    <property type="match status" value="1"/>
</dbReference>
<protein>
    <submittedName>
        <fullName evidence="2">Pimeloyl-ACP methyl ester carboxylesterase</fullName>
    </submittedName>
</protein>
<gene>
    <name evidence="2" type="ORF">CLV83_1858</name>
</gene>
<evidence type="ECO:0000259" key="1">
    <source>
        <dbReference type="Pfam" id="PF12697"/>
    </source>
</evidence>
<dbReference type="SUPFAM" id="SSF53474">
    <property type="entry name" value="alpha/beta-Hydrolases"/>
    <property type="match status" value="1"/>
</dbReference>
<proteinExistence type="predicted"/>
<name>A0A4R1GF72_9GAMM</name>
<keyword evidence="3" id="KW-1185">Reference proteome</keyword>
<comment type="caution">
    <text evidence="2">The sequence shown here is derived from an EMBL/GenBank/DDBJ whole genome shotgun (WGS) entry which is preliminary data.</text>
</comment>
<dbReference type="Proteomes" id="UP000294546">
    <property type="component" value="Unassembled WGS sequence"/>
</dbReference>
<dbReference type="PRINTS" id="PR00111">
    <property type="entry name" value="ABHYDROLASE"/>
</dbReference>
<sequence length="271" mass="29942">MTGERQSMPIEKNEQKTELKNDAPWILLRGLARESRHWGDFPEQLSTALGVEVLCPDTPGNGRLNGETSPLSISATLERVRREIGYRSPVNLLGLSMGGMIATEWARLYPQEVSALVLANSSFGNFSLPWKRLWPNAFLSLMGSLRLASEQREARVFDLICQRSEDRQARVDEWVGYSLECPLNPSNFARQLAAAARFRAPAQTPVANTLVISGLRDRLVNPDCSAAIARRWGVELRAHPDAGHDLTHDAGEWVISQIAELAANGSLSSGR</sequence>
<dbReference type="Gene3D" id="3.40.50.1820">
    <property type="entry name" value="alpha/beta hydrolase"/>
    <property type="match status" value="1"/>
</dbReference>
<feature type="domain" description="AB hydrolase-1" evidence="1">
    <location>
        <begin position="26"/>
        <end position="255"/>
    </location>
</feature>